<accession>A0A1H7J933</accession>
<dbReference type="InterPro" id="IPR014710">
    <property type="entry name" value="RmlC-like_jellyroll"/>
</dbReference>
<feature type="domain" description="Cupin type-1" evidence="1">
    <location>
        <begin position="43"/>
        <end position="151"/>
    </location>
</feature>
<dbReference type="Gene3D" id="2.60.120.10">
    <property type="entry name" value="Jelly Rolls"/>
    <property type="match status" value="1"/>
</dbReference>
<dbReference type="AlphaFoldDB" id="A0A1H7J933"/>
<proteinExistence type="predicted"/>
<dbReference type="STRING" id="573321.SAMN04488505_101717"/>
<dbReference type="SUPFAM" id="SSF51182">
    <property type="entry name" value="RmlC-like cupins"/>
    <property type="match status" value="1"/>
</dbReference>
<dbReference type="SMART" id="SM00835">
    <property type="entry name" value="Cupin_1"/>
    <property type="match status" value="1"/>
</dbReference>
<evidence type="ECO:0000313" key="3">
    <source>
        <dbReference type="Proteomes" id="UP000198984"/>
    </source>
</evidence>
<keyword evidence="3" id="KW-1185">Reference proteome</keyword>
<dbReference type="EMBL" id="FOBB01000001">
    <property type="protein sequence ID" value="SEK69745.1"/>
    <property type="molecule type" value="Genomic_DNA"/>
</dbReference>
<sequence length="182" mass="20047">MAQLVLLSSEIQPYAFRDDGIFPNNPHLPALFYEDCLQVPDDFTAAAAIEALFTSNGWTGIWESGIYNFHHYHSTSHEVLGVCSGEATIQLGGPHGINLEIRMGDVLIIPAGVAHCSLNSSADFSCIGAYPPGQEQYDVCRGDASERPEADERIEHLQLPAIDPVYGADGPMRQYWLEWRLA</sequence>
<protein>
    <submittedName>
        <fullName evidence="2">Uncharacterized protein YjlB</fullName>
    </submittedName>
</protein>
<evidence type="ECO:0000313" key="2">
    <source>
        <dbReference type="EMBL" id="SEK69745.1"/>
    </source>
</evidence>
<dbReference type="RefSeq" id="WP_089906763.1">
    <property type="nucleotide sequence ID" value="NZ_FOBB01000001.1"/>
</dbReference>
<dbReference type="InterPro" id="IPR014500">
    <property type="entry name" value="UCP019307_cupin"/>
</dbReference>
<reference evidence="2 3" key="1">
    <citation type="submission" date="2016-10" db="EMBL/GenBank/DDBJ databases">
        <authorList>
            <person name="de Groot N.N."/>
        </authorList>
    </citation>
    <scope>NUCLEOTIDE SEQUENCE [LARGE SCALE GENOMIC DNA]</scope>
    <source>
        <strain evidence="2 3">DSM 21039</strain>
    </source>
</reference>
<dbReference type="PIRSF" id="PIRSF019307">
    <property type="entry name" value="UCP019307"/>
    <property type="match status" value="1"/>
</dbReference>
<dbReference type="PANTHER" id="PTHR36448:SF2">
    <property type="entry name" value="CUPIN TYPE-1 DOMAIN-CONTAINING PROTEIN"/>
    <property type="match status" value="1"/>
</dbReference>
<dbReference type="InterPro" id="IPR011051">
    <property type="entry name" value="RmlC_Cupin_sf"/>
</dbReference>
<evidence type="ECO:0000259" key="1">
    <source>
        <dbReference type="SMART" id="SM00835"/>
    </source>
</evidence>
<gene>
    <name evidence="2" type="ORF">SAMN04488505_101717</name>
</gene>
<dbReference type="PANTHER" id="PTHR36448">
    <property type="entry name" value="BLR7373 PROTEIN"/>
    <property type="match status" value="1"/>
</dbReference>
<dbReference type="CDD" id="cd02219">
    <property type="entry name" value="cupin_YjlB-like"/>
    <property type="match status" value="1"/>
</dbReference>
<dbReference type="InterPro" id="IPR006045">
    <property type="entry name" value="Cupin_1"/>
</dbReference>
<dbReference type="Pfam" id="PF00190">
    <property type="entry name" value="Cupin_1"/>
    <property type="match status" value="1"/>
</dbReference>
<dbReference type="OrthoDB" id="9791759at2"/>
<dbReference type="InterPro" id="IPR047121">
    <property type="entry name" value="YjiB-like"/>
</dbReference>
<organism evidence="2 3">
    <name type="scientific">Chitinophaga rupis</name>
    <dbReference type="NCBI Taxonomy" id="573321"/>
    <lineage>
        <taxon>Bacteria</taxon>
        <taxon>Pseudomonadati</taxon>
        <taxon>Bacteroidota</taxon>
        <taxon>Chitinophagia</taxon>
        <taxon>Chitinophagales</taxon>
        <taxon>Chitinophagaceae</taxon>
        <taxon>Chitinophaga</taxon>
    </lineage>
</organism>
<dbReference type="Proteomes" id="UP000198984">
    <property type="component" value="Unassembled WGS sequence"/>
</dbReference>
<name>A0A1H7J933_9BACT</name>